<feature type="domain" description="HTH gntR-type" evidence="4">
    <location>
        <begin position="10"/>
        <end position="77"/>
    </location>
</feature>
<dbReference type="SMART" id="SM00895">
    <property type="entry name" value="FCD"/>
    <property type="match status" value="1"/>
</dbReference>
<dbReference type="InterPro" id="IPR011711">
    <property type="entry name" value="GntR_C"/>
</dbReference>
<keyword evidence="3" id="KW-0804">Transcription</keyword>
<evidence type="ECO:0000313" key="6">
    <source>
        <dbReference type="Proteomes" id="UP000298424"/>
    </source>
</evidence>
<dbReference type="SUPFAM" id="SSF46785">
    <property type="entry name" value="Winged helix' DNA-binding domain"/>
    <property type="match status" value="1"/>
</dbReference>
<sequence>MNFVVKPERELLGHVVASAIRDEILTGGVQHGEQLRLAPLAEKLNLSITPVREALLLLAQDGWVVHAPNRGFRVAPIRRNDVQDTYFMWATAEGELAARAAARVTPDGIDVLREVDRALHQLEDHRSALALTLNAKLHSAVHAMADAPKLLWFADSARRLVPLQFDSAFHGVPGWEQVNRLGHTTIIDRIELGDAEGARSSMRDHILATCSLLLAWLDSLAFWQE</sequence>
<dbReference type="InterPro" id="IPR036388">
    <property type="entry name" value="WH-like_DNA-bd_sf"/>
</dbReference>
<dbReference type="GO" id="GO:0003700">
    <property type="term" value="F:DNA-binding transcription factor activity"/>
    <property type="evidence" value="ECO:0007669"/>
    <property type="project" value="InterPro"/>
</dbReference>
<proteinExistence type="predicted"/>
<dbReference type="InterPro" id="IPR036390">
    <property type="entry name" value="WH_DNA-bd_sf"/>
</dbReference>
<dbReference type="AlphaFoldDB" id="A0A4R8ZH00"/>
<dbReference type="Gene3D" id="1.10.10.10">
    <property type="entry name" value="Winged helix-like DNA-binding domain superfamily/Winged helix DNA-binding domain"/>
    <property type="match status" value="1"/>
</dbReference>
<dbReference type="PROSITE" id="PS50949">
    <property type="entry name" value="HTH_GNTR"/>
    <property type="match status" value="1"/>
</dbReference>
<dbReference type="OrthoDB" id="9816161at2"/>
<dbReference type="SMART" id="SM00345">
    <property type="entry name" value="HTH_GNTR"/>
    <property type="match status" value="1"/>
</dbReference>
<protein>
    <submittedName>
        <fullName evidence="5">GntR family transcriptional regulator</fullName>
    </submittedName>
</protein>
<dbReference type="Pfam" id="PF07729">
    <property type="entry name" value="FCD"/>
    <property type="match status" value="1"/>
</dbReference>
<evidence type="ECO:0000313" key="5">
    <source>
        <dbReference type="EMBL" id="TFD27738.1"/>
    </source>
</evidence>
<dbReference type="InterPro" id="IPR000524">
    <property type="entry name" value="Tscrpt_reg_HTH_GntR"/>
</dbReference>
<dbReference type="PANTHER" id="PTHR43537">
    <property type="entry name" value="TRANSCRIPTIONAL REGULATOR, GNTR FAMILY"/>
    <property type="match status" value="1"/>
</dbReference>
<dbReference type="EMBL" id="SOGT01000005">
    <property type="protein sequence ID" value="TFD27738.1"/>
    <property type="molecule type" value="Genomic_DNA"/>
</dbReference>
<dbReference type="GO" id="GO:0003677">
    <property type="term" value="F:DNA binding"/>
    <property type="evidence" value="ECO:0007669"/>
    <property type="project" value="UniProtKB-KW"/>
</dbReference>
<dbReference type="RefSeq" id="WP_134571723.1">
    <property type="nucleotide sequence ID" value="NZ_SOGT01000005.1"/>
</dbReference>
<dbReference type="Gene3D" id="1.20.120.530">
    <property type="entry name" value="GntR ligand-binding domain-like"/>
    <property type="match status" value="1"/>
</dbReference>
<dbReference type="SUPFAM" id="SSF48008">
    <property type="entry name" value="GntR ligand-binding domain-like"/>
    <property type="match status" value="1"/>
</dbReference>
<dbReference type="Proteomes" id="UP000298424">
    <property type="component" value="Unassembled WGS sequence"/>
</dbReference>
<evidence type="ECO:0000256" key="1">
    <source>
        <dbReference type="ARBA" id="ARBA00023015"/>
    </source>
</evidence>
<comment type="caution">
    <text evidence="5">The sequence shown here is derived from an EMBL/GenBank/DDBJ whole genome shotgun (WGS) entry which is preliminary data.</text>
</comment>
<reference evidence="5 6" key="1">
    <citation type="submission" date="2019-03" db="EMBL/GenBank/DDBJ databases">
        <title>Genomics of glacier-inhabiting Cryobacterium strains.</title>
        <authorList>
            <person name="Liu Q."/>
            <person name="Xin Y.-H."/>
        </authorList>
    </citation>
    <scope>NUCLEOTIDE SEQUENCE [LARGE SCALE GENOMIC DNA]</scope>
    <source>
        <strain evidence="5 6">TMT1-1</strain>
    </source>
</reference>
<keyword evidence="1" id="KW-0805">Transcription regulation</keyword>
<dbReference type="Pfam" id="PF00392">
    <property type="entry name" value="GntR"/>
    <property type="match status" value="1"/>
</dbReference>
<dbReference type="InterPro" id="IPR008920">
    <property type="entry name" value="TF_FadR/GntR_C"/>
</dbReference>
<accession>A0A4R8ZH00</accession>
<keyword evidence="2" id="KW-0238">DNA-binding</keyword>
<organism evidence="5 6">
    <name type="scientific">Cryobacterium lyxosi</name>
    <dbReference type="NCBI Taxonomy" id="1259228"/>
    <lineage>
        <taxon>Bacteria</taxon>
        <taxon>Bacillati</taxon>
        <taxon>Actinomycetota</taxon>
        <taxon>Actinomycetes</taxon>
        <taxon>Micrococcales</taxon>
        <taxon>Microbacteriaceae</taxon>
        <taxon>Cryobacterium</taxon>
    </lineage>
</organism>
<evidence type="ECO:0000259" key="4">
    <source>
        <dbReference type="PROSITE" id="PS50949"/>
    </source>
</evidence>
<gene>
    <name evidence="5" type="ORF">E3T27_04550</name>
</gene>
<name>A0A4R8ZH00_9MICO</name>
<keyword evidence="6" id="KW-1185">Reference proteome</keyword>
<dbReference type="PANTHER" id="PTHR43537:SF24">
    <property type="entry name" value="GLUCONATE OPERON TRANSCRIPTIONAL REPRESSOR"/>
    <property type="match status" value="1"/>
</dbReference>
<evidence type="ECO:0000256" key="2">
    <source>
        <dbReference type="ARBA" id="ARBA00023125"/>
    </source>
</evidence>
<evidence type="ECO:0000256" key="3">
    <source>
        <dbReference type="ARBA" id="ARBA00023163"/>
    </source>
</evidence>